<dbReference type="EMBL" id="MK797984">
    <property type="protein sequence ID" value="QCG76236.1"/>
    <property type="molecule type" value="Genomic_DNA"/>
</dbReference>
<gene>
    <name evidence="1" type="ORF">EST35_0356</name>
</gene>
<protein>
    <submittedName>
        <fullName evidence="1">Uncharacterized protein</fullName>
    </submittedName>
</protein>
<organism evidence="1 2">
    <name type="scientific">Pseudomonas phage vB_PaeM_PA5oct</name>
    <dbReference type="NCBI Taxonomy" id="2163605"/>
    <lineage>
        <taxon>Viruses</taxon>
        <taxon>Duplodnaviria</taxon>
        <taxon>Heunggongvirae</taxon>
        <taxon>Uroviricota</taxon>
        <taxon>Caudoviricetes</taxon>
        <taxon>Arenbergviridae</taxon>
        <taxon>Wroclawvirus</taxon>
        <taxon>Wroclawvirus PA5oct</taxon>
    </lineage>
</organism>
<proteinExistence type="predicted"/>
<evidence type="ECO:0000313" key="2">
    <source>
        <dbReference type="Proteomes" id="UP000316733"/>
    </source>
</evidence>
<dbReference type="Proteomes" id="UP000316733">
    <property type="component" value="Segment"/>
</dbReference>
<name>A0A4Y5JU71_9CAUD</name>
<accession>A0A4Y5JU71</accession>
<keyword evidence="2" id="KW-1185">Reference proteome</keyword>
<evidence type="ECO:0000313" key="1">
    <source>
        <dbReference type="EMBL" id="QCG76236.1"/>
    </source>
</evidence>
<sequence length="72" mass="8228">MNAISKISPSKCYTVVVTDNNWKSCTWINYNDSPVVEYDISKISSILESCKKKFGDSNVKVMEIYLVPENFL</sequence>
<reference evidence="2" key="1">
    <citation type="journal article" date="2020" name="bioRxiv">
        <title>Integrative omics analysis of Pseudomonas aeruginosa virus PA5oct highlights the molecular complexity of jumbo phages.</title>
        <authorList>
            <person name="Lood C."/>
            <person name="Danis-Wlodarczyk K."/>
            <person name="Blasdel B.G."/>
            <person name="Jang H.B."/>
            <person name="Vandenheuvel D."/>
            <person name="Briers Y."/>
            <person name="Noben J.-P."/>
            <person name="van Noort V."/>
            <person name="Drulis-Kawa Z."/>
            <person name="Lavigne R."/>
        </authorList>
    </citation>
    <scope>NUCLEOTIDE SEQUENCE [LARGE SCALE GENOMIC DNA]</scope>
</reference>